<keyword evidence="3" id="KW-1185">Reference proteome</keyword>
<dbReference type="AlphaFoldDB" id="A0A1G8JMY3"/>
<organism evidence="2 3">
    <name type="scientific">Aliiruegeria lutimaris</name>
    <dbReference type="NCBI Taxonomy" id="571298"/>
    <lineage>
        <taxon>Bacteria</taxon>
        <taxon>Pseudomonadati</taxon>
        <taxon>Pseudomonadota</taxon>
        <taxon>Alphaproteobacteria</taxon>
        <taxon>Rhodobacterales</taxon>
        <taxon>Roseobacteraceae</taxon>
        <taxon>Aliiruegeria</taxon>
    </lineage>
</organism>
<evidence type="ECO:0008006" key="4">
    <source>
        <dbReference type="Google" id="ProtNLM"/>
    </source>
</evidence>
<dbReference type="EMBL" id="FNEK01000002">
    <property type="protein sequence ID" value="SDI32614.1"/>
    <property type="molecule type" value="Genomic_DNA"/>
</dbReference>
<dbReference type="Proteomes" id="UP000199382">
    <property type="component" value="Unassembled WGS sequence"/>
</dbReference>
<proteinExistence type="predicted"/>
<evidence type="ECO:0000313" key="3">
    <source>
        <dbReference type="Proteomes" id="UP000199382"/>
    </source>
</evidence>
<name>A0A1G8JMY3_9RHOB</name>
<dbReference type="SUPFAM" id="SSF103481">
    <property type="entry name" value="Multidrug resistance efflux transporter EmrE"/>
    <property type="match status" value="1"/>
</dbReference>
<dbReference type="RefSeq" id="WP_093147953.1">
    <property type="nucleotide sequence ID" value="NZ_FNEK01000002.1"/>
</dbReference>
<evidence type="ECO:0000256" key="1">
    <source>
        <dbReference type="SAM" id="Phobius"/>
    </source>
</evidence>
<feature type="transmembrane region" description="Helical" evidence="1">
    <location>
        <begin position="36"/>
        <end position="58"/>
    </location>
</feature>
<evidence type="ECO:0000313" key="2">
    <source>
        <dbReference type="EMBL" id="SDI32614.1"/>
    </source>
</evidence>
<dbReference type="InterPro" id="IPR037185">
    <property type="entry name" value="EmrE-like"/>
</dbReference>
<protein>
    <recommendedName>
        <fullName evidence="4">Spermidine export protein MdtJ</fullName>
    </recommendedName>
</protein>
<gene>
    <name evidence="2" type="ORF">SAMN04488026_100214</name>
</gene>
<keyword evidence="1" id="KW-0472">Membrane</keyword>
<accession>A0A1G8JMY3</accession>
<keyword evidence="1" id="KW-0812">Transmembrane</keyword>
<sequence>MKQAADTISVTILIAIAVVLAATVAAEIVVIRHVGLGLAYIAIIATETLLILLFAFLVGDALTPREMLGGALVVTGAVIVSF</sequence>
<reference evidence="2 3" key="1">
    <citation type="submission" date="2016-10" db="EMBL/GenBank/DDBJ databases">
        <authorList>
            <person name="de Groot N.N."/>
        </authorList>
    </citation>
    <scope>NUCLEOTIDE SEQUENCE [LARGE SCALE GENOMIC DNA]</scope>
    <source>
        <strain evidence="2 3">DSM 25294</strain>
    </source>
</reference>
<keyword evidence="1" id="KW-1133">Transmembrane helix</keyword>